<evidence type="ECO:0000313" key="2">
    <source>
        <dbReference type="Proteomes" id="UP001214638"/>
    </source>
</evidence>
<evidence type="ECO:0000313" key="1">
    <source>
        <dbReference type="EMBL" id="KAK2196215.1"/>
    </source>
</evidence>
<dbReference type="EMBL" id="JALLKP010000003">
    <property type="protein sequence ID" value="KAK2196215.1"/>
    <property type="molecule type" value="Genomic_DNA"/>
</dbReference>
<dbReference type="RefSeq" id="XP_067803057.1">
    <property type="nucleotide sequence ID" value="XM_067947835.1"/>
</dbReference>
<dbReference type="KEGG" id="bdw:94337112"/>
<dbReference type="GeneID" id="94337112"/>
<accession>A0AAD9PK69</accession>
<keyword evidence="2" id="KW-1185">Reference proteome</keyword>
<organism evidence="1 2">
    <name type="scientific">Babesia duncani</name>
    <dbReference type="NCBI Taxonomy" id="323732"/>
    <lineage>
        <taxon>Eukaryota</taxon>
        <taxon>Sar</taxon>
        <taxon>Alveolata</taxon>
        <taxon>Apicomplexa</taxon>
        <taxon>Aconoidasida</taxon>
        <taxon>Piroplasmida</taxon>
        <taxon>Babesiidae</taxon>
        <taxon>Babesia</taxon>
    </lineage>
</organism>
<dbReference type="AlphaFoldDB" id="A0AAD9PK69"/>
<reference evidence="1" key="1">
    <citation type="journal article" date="2023" name="Nat. Microbiol.">
        <title>Babesia duncani multi-omics identifies virulence factors and drug targets.</title>
        <authorList>
            <person name="Singh P."/>
            <person name="Lonardi S."/>
            <person name="Liang Q."/>
            <person name="Vydyam P."/>
            <person name="Khabirova E."/>
            <person name="Fang T."/>
            <person name="Gihaz S."/>
            <person name="Thekkiniath J."/>
            <person name="Munshi M."/>
            <person name="Abel S."/>
            <person name="Ciampossin L."/>
            <person name="Batugedara G."/>
            <person name="Gupta M."/>
            <person name="Lu X.M."/>
            <person name="Lenz T."/>
            <person name="Chakravarty S."/>
            <person name="Cornillot E."/>
            <person name="Hu Y."/>
            <person name="Ma W."/>
            <person name="Gonzalez L.M."/>
            <person name="Sanchez S."/>
            <person name="Estrada K."/>
            <person name="Sanchez-Flores A."/>
            <person name="Montero E."/>
            <person name="Harb O.S."/>
            <person name="Le Roch K.G."/>
            <person name="Mamoun C.B."/>
        </authorList>
    </citation>
    <scope>NUCLEOTIDE SEQUENCE</scope>
    <source>
        <strain evidence="1">WA1</strain>
    </source>
</reference>
<sequence length="143" mass="16655">MCKMSITAFNRMTTRIICQSSPKTLETCDEKYHSCEWTVERYPNVLHVVVKSHDANFTIMCYKQSRLIITNEETNDKVELMKLYISLKPDISLIINVLEPEWISHLLQQSEGRWAPSQTSKGVLDADPVSKSVMSYFRNRTRH</sequence>
<gene>
    <name evidence="1" type="ORF">BdWA1_002815</name>
</gene>
<protein>
    <submittedName>
        <fullName evidence="1">Uncharacterized protein</fullName>
    </submittedName>
</protein>
<dbReference type="Proteomes" id="UP001214638">
    <property type="component" value="Unassembled WGS sequence"/>
</dbReference>
<name>A0AAD9PK69_9APIC</name>
<comment type="caution">
    <text evidence="1">The sequence shown here is derived from an EMBL/GenBank/DDBJ whole genome shotgun (WGS) entry which is preliminary data.</text>
</comment>
<proteinExistence type="predicted"/>